<protein>
    <recommendedName>
        <fullName evidence="1">Protein-lysine N-methyltransferase EFM6</fullName>
        <ecNumber evidence="1">2.1.1.-</ecNumber>
    </recommendedName>
    <alternativeName>
        <fullName evidence="1">Elongation factor methyltransferase 6</fullName>
    </alternativeName>
</protein>
<organism evidence="3 4">
    <name type="scientific">Schizophyllum amplum</name>
    <dbReference type="NCBI Taxonomy" id="97359"/>
    <lineage>
        <taxon>Eukaryota</taxon>
        <taxon>Fungi</taxon>
        <taxon>Dikarya</taxon>
        <taxon>Basidiomycota</taxon>
        <taxon>Agaricomycotina</taxon>
        <taxon>Agaricomycetes</taxon>
        <taxon>Agaricomycetidae</taxon>
        <taxon>Agaricales</taxon>
        <taxon>Schizophyllaceae</taxon>
        <taxon>Schizophyllum</taxon>
    </lineage>
</organism>
<dbReference type="InterPro" id="IPR019410">
    <property type="entry name" value="Methyltransf_16"/>
</dbReference>
<dbReference type="STRING" id="97359.A0A550CUF6"/>
<name>A0A550CUF6_9AGAR</name>
<dbReference type="GO" id="GO:0005737">
    <property type="term" value="C:cytoplasm"/>
    <property type="evidence" value="ECO:0007669"/>
    <property type="project" value="UniProtKB-SubCell"/>
</dbReference>
<evidence type="ECO:0000313" key="3">
    <source>
        <dbReference type="EMBL" id="TRM68414.1"/>
    </source>
</evidence>
<sequence length="276" mass="30294">MASGLEIIPDADIGREWAREESLDYADPLRHLMHGADEDEDDTQTGRVRGDDGPHTDATVLLPAQRPSVLGDTLALSFPDTPAHGATTPITVHLKVDASPGCGGMHWPAGQTLGNYLAWRGTDAIVGRTVLELGAGTGLVGFVAGALGADVVITDQAMLLPLMRENVALNGLKDRVRVAELNWGEPLPPELRKMDVVLAADCVYFEPAFPLLVQTLVDLVGEETEVLFCYKKRRKADKRFFNLLKKHFTWSEVTDDPARPIYSKDAISLFRLRRRT</sequence>
<dbReference type="GO" id="GO:0032259">
    <property type="term" value="P:methylation"/>
    <property type="evidence" value="ECO:0007669"/>
    <property type="project" value="UniProtKB-KW"/>
</dbReference>
<accession>A0A550CUF6</accession>
<reference evidence="3 4" key="1">
    <citation type="journal article" date="2019" name="New Phytol.">
        <title>Comparative genomics reveals unique wood-decay strategies and fruiting body development in the Schizophyllaceae.</title>
        <authorList>
            <person name="Almasi E."/>
            <person name="Sahu N."/>
            <person name="Krizsan K."/>
            <person name="Balint B."/>
            <person name="Kovacs G.M."/>
            <person name="Kiss B."/>
            <person name="Cseklye J."/>
            <person name="Drula E."/>
            <person name="Henrissat B."/>
            <person name="Nagy I."/>
            <person name="Chovatia M."/>
            <person name="Adam C."/>
            <person name="LaButti K."/>
            <person name="Lipzen A."/>
            <person name="Riley R."/>
            <person name="Grigoriev I.V."/>
            <person name="Nagy L.G."/>
        </authorList>
    </citation>
    <scope>NUCLEOTIDE SEQUENCE [LARGE SCALE GENOMIC DNA]</scope>
    <source>
        <strain evidence="3 4">NL-1724</strain>
    </source>
</reference>
<keyword evidence="1" id="KW-0949">S-adenosyl-L-methionine</keyword>
<dbReference type="PANTHER" id="PTHR14614:SF132">
    <property type="entry name" value="PROTEIN-LYSINE METHYLTRANSFERASE C42C1.13"/>
    <property type="match status" value="1"/>
</dbReference>
<comment type="similarity">
    <text evidence="1">Belongs to the class I-like SAM-binding methyltransferase superfamily. METTL21 family. EFM6 subfamily.</text>
</comment>
<dbReference type="EMBL" id="VDMD01000002">
    <property type="protein sequence ID" value="TRM68414.1"/>
    <property type="molecule type" value="Genomic_DNA"/>
</dbReference>
<dbReference type="InterPro" id="IPR029063">
    <property type="entry name" value="SAM-dependent_MTases_sf"/>
</dbReference>
<dbReference type="GO" id="GO:0016279">
    <property type="term" value="F:protein-lysine N-methyltransferase activity"/>
    <property type="evidence" value="ECO:0007669"/>
    <property type="project" value="UniProtKB-UniRule"/>
</dbReference>
<gene>
    <name evidence="1" type="primary">EFM6</name>
    <name evidence="3" type="ORF">BD626DRAFT_481648</name>
</gene>
<keyword evidence="1 3" id="KW-0489">Methyltransferase</keyword>
<dbReference type="InterPro" id="IPR033684">
    <property type="entry name" value="EFM6"/>
</dbReference>
<proteinExistence type="inferred from homology"/>
<dbReference type="Proteomes" id="UP000320762">
    <property type="component" value="Unassembled WGS sequence"/>
</dbReference>
<evidence type="ECO:0000256" key="2">
    <source>
        <dbReference type="SAM" id="MobiDB-lite"/>
    </source>
</evidence>
<comment type="caution">
    <text evidence="3">The sequence shown here is derived from an EMBL/GenBank/DDBJ whole genome shotgun (WGS) entry which is preliminary data.</text>
</comment>
<dbReference type="CDD" id="cd02440">
    <property type="entry name" value="AdoMet_MTases"/>
    <property type="match status" value="1"/>
</dbReference>
<dbReference type="Pfam" id="PF10294">
    <property type="entry name" value="Methyltransf_16"/>
    <property type="match status" value="1"/>
</dbReference>
<dbReference type="PANTHER" id="PTHR14614">
    <property type="entry name" value="HEPATOCELLULAR CARCINOMA-ASSOCIATED ANTIGEN"/>
    <property type="match status" value="1"/>
</dbReference>
<dbReference type="OrthoDB" id="407325at2759"/>
<keyword evidence="4" id="KW-1185">Reference proteome</keyword>
<dbReference type="AlphaFoldDB" id="A0A550CUF6"/>
<feature type="binding site" evidence="1">
    <location>
        <position position="200"/>
    </location>
    <ligand>
        <name>S-adenosyl-L-methionine</name>
        <dbReference type="ChEBI" id="CHEBI:59789"/>
    </ligand>
</feature>
<dbReference type="SUPFAM" id="SSF53335">
    <property type="entry name" value="S-adenosyl-L-methionine-dependent methyltransferases"/>
    <property type="match status" value="1"/>
</dbReference>
<evidence type="ECO:0000256" key="1">
    <source>
        <dbReference type="HAMAP-Rule" id="MF_03198"/>
    </source>
</evidence>
<feature type="binding site" evidence="1">
    <location>
        <position position="183"/>
    </location>
    <ligand>
        <name>S-adenosyl-L-methionine</name>
        <dbReference type="ChEBI" id="CHEBI:59789"/>
    </ligand>
</feature>
<feature type="binding site" evidence="1">
    <location>
        <begin position="134"/>
        <end position="136"/>
    </location>
    <ligand>
        <name>S-adenosyl-L-methionine</name>
        <dbReference type="ChEBI" id="CHEBI:59789"/>
    </ligand>
</feature>
<comment type="subcellular location">
    <subcellularLocation>
        <location evidence="1">Cytoplasm</location>
    </subcellularLocation>
</comment>
<evidence type="ECO:0000313" key="4">
    <source>
        <dbReference type="Proteomes" id="UP000320762"/>
    </source>
</evidence>
<keyword evidence="1 3" id="KW-0808">Transferase</keyword>
<feature type="binding site" evidence="1">
    <location>
        <position position="107"/>
    </location>
    <ligand>
        <name>S-adenosyl-L-methionine</name>
        <dbReference type="ChEBI" id="CHEBI:59789"/>
    </ligand>
</feature>
<dbReference type="HAMAP" id="MF_03198">
    <property type="entry name" value="Methyltr_EFM6"/>
    <property type="match status" value="1"/>
</dbReference>
<comment type="function">
    <text evidence="1">S-adenosyl-L-methionine-dependent protein-lysine N-methyltransferase that methylates elongation factor 1-alpha.</text>
</comment>
<feature type="binding site" evidence="1">
    <location>
        <position position="155"/>
    </location>
    <ligand>
        <name>S-adenosyl-L-methionine</name>
        <dbReference type="ChEBI" id="CHEBI:59789"/>
    </ligand>
</feature>
<keyword evidence="1" id="KW-0963">Cytoplasm</keyword>
<dbReference type="EC" id="2.1.1.-" evidence="1"/>
<feature type="region of interest" description="Disordered" evidence="2">
    <location>
        <begin position="34"/>
        <end position="58"/>
    </location>
</feature>
<dbReference type="Gene3D" id="3.40.50.150">
    <property type="entry name" value="Vaccinia Virus protein VP39"/>
    <property type="match status" value="1"/>
</dbReference>